<evidence type="ECO:0000256" key="5">
    <source>
        <dbReference type="ARBA" id="ARBA00022737"/>
    </source>
</evidence>
<dbReference type="Proteomes" id="UP000694560">
    <property type="component" value="Unplaced"/>
</dbReference>
<dbReference type="Ensembl" id="ENSMCST00000013660.1">
    <property type="protein sequence ID" value="ENSMCSP00000013310.1"/>
    <property type="gene ID" value="ENSMCSG00000009341.1"/>
</dbReference>
<dbReference type="FunFam" id="2.130.10.10:FF:000180">
    <property type="entry name" value="WD repeat-containing protein 76"/>
    <property type="match status" value="1"/>
</dbReference>
<comment type="subunit">
    <text evidence="7">Interacts with CUL4A and/or CUL4B.</text>
</comment>
<feature type="repeat" description="WD" evidence="6">
    <location>
        <begin position="260"/>
        <end position="302"/>
    </location>
</feature>
<accession>A0A8C5U059</accession>
<comment type="similarity">
    <text evidence="2 7">Belongs to the WD repeat DDB2/WDR76 family.</text>
</comment>
<dbReference type="GO" id="GO:2000001">
    <property type="term" value="P:regulation of DNA damage checkpoint"/>
    <property type="evidence" value="ECO:0007669"/>
    <property type="project" value="TreeGrafter"/>
</dbReference>
<dbReference type="InterPro" id="IPR050853">
    <property type="entry name" value="WD_repeat_DNA-damage-binding"/>
</dbReference>
<evidence type="ECO:0000256" key="1">
    <source>
        <dbReference type="ARBA" id="ARBA00002530"/>
    </source>
</evidence>
<evidence type="ECO:0000313" key="9">
    <source>
        <dbReference type="Proteomes" id="UP000694560"/>
    </source>
</evidence>
<organism evidence="8 9">
    <name type="scientific">Malurus cyaneus samueli</name>
    <dbReference type="NCBI Taxonomy" id="2593467"/>
    <lineage>
        <taxon>Eukaryota</taxon>
        <taxon>Metazoa</taxon>
        <taxon>Chordata</taxon>
        <taxon>Craniata</taxon>
        <taxon>Vertebrata</taxon>
        <taxon>Euteleostomi</taxon>
        <taxon>Archelosauria</taxon>
        <taxon>Archosauria</taxon>
        <taxon>Dinosauria</taxon>
        <taxon>Saurischia</taxon>
        <taxon>Theropoda</taxon>
        <taxon>Coelurosauria</taxon>
        <taxon>Aves</taxon>
        <taxon>Neognathae</taxon>
        <taxon>Neoaves</taxon>
        <taxon>Telluraves</taxon>
        <taxon>Australaves</taxon>
        <taxon>Passeriformes</taxon>
        <taxon>Meliphagoidea</taxon>
        <taxon>Maluridae</taxon>
        <taxon>Malurus</taxon>
    </lineage>
</organism>
<evidence type="ECO:0000256" key="4">
    <source>
        <dbReference type="ARBA" id="ARBA00022574"/>
    </source>
</evidence>
<evidence type="ECO:0000256" key="2">
    <source>
        <dbReference type="ARBA" id="ARBA00005434"/>
    </source>
</evidence>
<keyword evidence="5" id="KW-0677">Repeat</keyword>
<dbReference type="SUPFAM" id="SSF50978">
    <property type="entry name" value="WD40 repeat-like"/>
    <property type="match status" value="1"/>
</dbReference>
<dbReference type="PANTHER" id="PTHR14773:SF0">
    <property type="entry name" value="WD REPEAT-CONTAINING PROTEIN 76"/>
    <property type="match status" value="1"/>
</dbReference>
<dbReference type="PANTHER" id="PTHR14773">
    <property type="entry name" value="WD REPEAT-CONTAINING PROTEIN 76"/>
    <property type="match status" value="1"/>
</dbReference>
<dbReference type="PROSITE" id="PS50082">
    <property type="entry name" value="WD_REPEATS_2"/>
    <property type="match status" value="1"/>
</dbReference>
<dbReference type="GO" id="GO:0003677">
    <property type="term" value="F:DNA binding"/>
    <property type="evidence" value="ECO:0007669"/>
    <property type="project" value="TreeGrafter"/>
</dbReference>
<dbReference type="InterPro" id="IPR036322">
    <property type="entry name" value="WD40_repeat_dom_sf"/>
</dbReference>
<dbReference type="GO" id="GO:0005634">
    <property type="term" value="C:nucleus"/>
    <property type="evidence" value="ECO:0007669"/>
    <property type="project" value="TreeGrafter"/>
</dbReference>
<proteinExistence type="inferred from homology"/>
<comment type="function">
    <text evidence="1 7">Specifically binds 5-hydroxymethylcytosine (5hmC), suggesting that it acts as a specific reader of 5hmC.</text>
</comment>
<reference evidence="8" key="2">
    <citation type="submission" date="2025-09" db="UniProtKB">
        <authorList>
            <consortium name="Ensembl"/>
        </authorList>
    </citation>
    <scope>IDENTIFICATION</scope>
</reference>
<name>A0A8C5U059_9PASS</name>
<dbReference type="InterPro" id="IPR015943">
    <property type="entry name" value="WD40/YVTN_repeat-like_dom_sf"/>
</dbReference>
<evidence type="ECO:0000256" key="6">
    <source>
        <dbReference type="PROSITE-ProRule" id="PRU00221"/>
    </source>
</evidence>
<dbReference type="Pfam" id="PF00400">
    <property type="entry name" value="WD40"/>
    <property type="match status" value="1"/>
</dbReference>
<dbReference type="Gene3D" id="2.130.10.10">
    <property type="entry name" value="YVTN repeat-like/Quinoprotein amine dehydrogenase"/>
    <property type="match status" value="1"/>
</dbReference>
<evidence type="ECO:0000313" key="8">
    <source>
        <dbReference type="Ensembl" id="ENSMCSP00000013310.1"/>
    </source>
</evidence>
<dbReference type="InterPro" id="IPR001680">
    <property type="entry name" value="WD40_rpt"/>
</dbReference>
<sequence length="391" mass="43724">NAKFFAALKLHEVCIEFNIIRMLFLSVIIALSSFLPQAPVGPFPMVPEDQAKNSKWTEAILNTWMRISEVLYQRSLSSMVLSEENIRKVVKSRVCSMAIHPSESTILVAAGDVYGHVGLWNEGAHIFLPHNFQVNCMHFSPCNPAHLLSLSKDTLRCGDVTRAVFDEICRSEEDYSCFDFLEENASTTIMSHWDGHVAVVDRRTPRTSSELSADIGFKRTRTVHVHPVKKQYFMAAGSLDVCVFDIRYLKAKGNKPVSTLVGHKKSVASAYFSPVTGSRVVTVCADDKLRVYDTTSLSSTVTLLSTIRHNSNTGRWLSRFRAVWDPKQEHCFLVGSLAQPRKIQVFQDTGKLLHSFYNTVCLTSVCSINVVHPSQNILVGGNSSGRLHVFK</sequence>
<evidence type="ECO:0000256" key="7">
    <source>
        <dbReference type="RuleBase" id="RU365004"/>
    </source>
</evidence>
<keyword evidence="9" id="KW-1185">Reference proteome</keyword>
<reference evidence="8" key="1">
    <citation type="submission" date="2025-08" db="UniProtKB">
        <authorList>
            <consortium name="Ensembl"/>
        </authorList>
    </citation>
    <scope>IDENTIFICATION</scope>
</reference>
<protein>
    <recommendedName>
        <fullName evidence="3 7">WD repeat-containing protein 76</fullName>
    </recommendedName>
</protein>
<evidence type="ECO:0000256" key="3">
    <source>
        <dbReference type="ARBA" id="ARBA00021234"/>
    </source>
</evidence>
<keyword evidence="4 6" id="KW-0853">WD repeat</keyword>
<dbReference type="SMART" id="SM00320">
    <property type="entry name" value="WD40"/>
    <property type="match status" value="3"/>
</dbReference>
<dbReference type="AlphaFoldDB" id="A0A8C5U059"/>